<evidence type="ECO:0000256" key="5">
    <source>
        <dbReference type="ARBA" id="ARBA00033748"/>
    </source>
</evidence>
<evidence type="ECO:0000259" key="7">
    <source>
        <dbReference type="Pfam" id="PF00296"/>
    </source>
</evidence>
<proteinExistence type="inferred from homology"/>
<dbReference type="PANTHER" id="PTHR30011:SF16">
    <property type="entry name" value="C2H2 FINGER DOMAIN TRANSCRIPTION FACTOR (EUROFUNG)-RELATED"/>
    <property type="match status" value="1"/>
</dbReference>
<comment type="caution">
    <text evidence="8">The sequence shown here is derived from an EMBL/GenBank/DDBJ whole genome shotgun (WGS) entry which is preliminary data.</text>
</comment>
<evidence type="ECO:0000256" key="2">
    <source>
        <dbReference type="ARBA" id="ARBA00022643"/>
    </source>
</evidence>
<evidence type="ECO:0000256" key="6">
    <source>
        <dbReference type="SAM" id="MobiDB-lite"/>
    </source>
</evidence>
<protein>
    <submittedName>
        <fullName evidence="8">LLM class flavin-dependent oxidoreductase</fullName>
    </submittedName>
</protein>
<dbReference type="Gene3D" id="3.20.20.30">
    <property type="entry name" value="Luciferase-like domain"/>
    <property type="match status" value="1"/>
</dbReference>
<dbReference type="EMBL" id="BAAAQK010000001">
    <property type="protein sequence ID" value="GAA1828717.1"/>
    <property type="molecule type" value="Genomic_DNA"/>
</dbReference>
<dbReference type="InterPro" id="IPR051260">
    <property type="entry name" value="Diverse_substr_monoxygenases"/>
</dbReference>
<dbReference type="PIRSF" id="PIRSF000337">
    <property type="entry name" value="NTA_MOA"/>
    <property type="match status" value="1"/>
</dbReference>
<keyword evidence="4" id="KW-0503">Monooxygenase</keyword>
<keyword evidence="3" id="KW-0560">Oxidoreductase</keyword>
<dbReference type="PANTHER" id="PTHR30011">
    <property type="entry name" value="ALKANESULFONATE MONOOXYGENASE-RELATED"/>
    <property type="match status" value="1"/>
</dbReference>
<dbReference type="InterPro" id="IPR036661">
    <property type="entry name" value="Luciferase-like_sf"/>
</dbReference>
<keyword evidence="2" id="KW-0288">FMN</keyword>
<comment type="similarity">
    <text evidence="5">Belongs to the NtaA/SnaA/DszA monooxygenase family.</text>
</comment>
<evidence type="ECO:0000313" key="8">
    <source>
        <dbReference type="EMBL" id="GAA1828717.1"/>
    </source>
</evidence>
<gene>
    <name evidence="8" type="ORF">GCM10009836_03110</name>
</gene>
<sequence length="448" mass="48005">MAELHLTLFVNGVGHHEGVWRSPRTDPARAHGLGWFTELARTAERGLFDAVFLADVPVLAAGAERDVQERLDPVSVLSALAGTTERIGLIGTASTTYGDPFTLARQFATLDHLSGGRAGWNVVTTSIPAAAENFGAAELPDHATRYRRAHEFVEVVTGLWDGWADHALVRDRVLGRYLDPARVRRLDHRGEHFSVRGPLNVPRPPQGRPVLVQAGSSAAGIGLAARFAETVFTAQWEIDEAARFAVELRAAIAVAGRDPATVPILPGLVPILGGTETDARRLAAEFAALTDTAVGISLLRNQLGGLDLSGDDLDAPFPDVLSRIAPSAPQHRARLLTRLAAAERLSLREVLGRLAGGHGHRVVVGTPEQIAAELGAWFRAGAADGFTVMPADLPQGLTDFVDHVVPLLRRSGLTRPDYRGTTLRNHLGLARPQVPIQSSPVTAGEERR</sequence>
<keyword evidence="9" id="KW-1185">Reference proteome</keyword>
<feature type="domain" description="Luciferase-like" evidence="7">
    <location>
        <begin position="31"/>
        <end position="382"/>
    </location>
</feature>
<dbReference type="CDD" id="cd01095">
    <property type="entry name" value="Nitrilotriacetate_monoxgenase"/>
    <property type="match status" value="1"/>
</dbReference>
<organism evidence="8 9">
    <name type="scientific">Pseudonocardia ailaonensis</name>
    <dbReference type="NCBI Taxonomy" id="367279"/>
    <lineage>
        <taxon>Bacteria</taxon>
        <taxon>Bacillati</taxon>
        <taxon>Actinomycetota</taxon>
        <taxon>Actinomycetes</taxon>
        <taxon>Pseudonocardiales</taxon>
        <taxon>Pseudonocardiaceae</taxon>
        <taxon>Pseudonocardia</taxon>
    </lineage>
</organism>
<dbReference type="Pfam" id="PF00296">
    <property type="entry name" value="Bac_luciferase"/>
    <property type="match status" value="1"/>
</dbReference>
<name>A0ABN2MK05_9PSEU</name>
<dbReference type="InterPro" id="IPR016215">
    <property type="entry name" value="NTA_MOA"/>
</dbReference>
<dbReference type="RefSeq" id="WP_344411684.1">
    <property type="nucleotide sequence ID" value="NZ_BAAAQK010000001.1"/>
</dbReference>
<accession>A0ABN2MK05</accession>
<evidence type="ECO:0000256" key="3">
    <source>
        <dbReference type="ARBA" id="ARBA00023002"/>
    </source>
</evidence>
<reference evidence="8 9" key="1">
    <citation type="journal article" date="2019" name="Int. J. Syst. Evol. Microbiol.">
        <title>The Global Catalogue of Microorganisms (GCM) 10K type strain sequencing project: providing services to taxonomists for standard genome sequencing and annotation.</title>
        <authorList>
            <consortium name="The Broad Institute Genomics Platform"/>
            <consortium name="The Broad Institute Genome Sequencing Center for Infectious Disease"/>
            <person name="Wu L."/>
            <person name="Ma J."/>
        </authorList>
    </citation>
    <scope>NUCLEOTIDE SEQUENCE [LARGE SCALE GENOMIC DNA]</scope>
    <source>
        <strain evidence="8 9">JCM 16009</strain>
    </source>
</reference>
<evidence type="ECO:0000256" key="1">
    <source>
        <dbReference type="ARBA" id="ARBA00022630"/>
    </source>
</evidence>
<dbReference type="Proteomes" id="UP001500449">
    <property type="component" value="Unassembled WGS sequence"/>
</dbReference>
<evidence type="ECO:0000256" key="4">
    <source>
        <dbReference type="ARBA" id="ARBA00023033"/>
    </source>
</evidence>
<dbReference type="SUPFAM" id="SSF51679">
    <property type="entry name" value="Bacterial luciferase-like"/>
    <property type="match status" value="1"/>
</dbReference>
<feature type="region of interest" description="Disordered" evidence="6">
    <location>
        <begin position="429"/>
        <end position="448"/>
    </location>
</feature>
<evidence type="ECO:0000313" key="9">
    <source>
        <dbReference type="Proteomes" id="UP001500449"/>
    </source>
</evidence>
<dbReference type="InterPro" id="IPR011251">
    <property type="entry name" value="Luciferase-like_dom"/>
</dbReference>
<dbReference type="NCBIfam" id="TIGR03860">
    <property type="entry name" value="FMN_nitrolo"/>
    <property type="match status" value="1"/>
</dbReference>
<keyword evidence="1" id="KW-0285">Flavoprotein</keyword>